<dbReference type="AlphaFoldDB" id="A0A915CTV4"/>
<dbReference type="PANTHER" id="PTHR23399:SF2">
    <property type="entry name" value="DEOXYNUCLEOTIDYLTRANSFERASE TERMINAL-INTERACTING PROTEIN 1"/>
    <property type="match status" value="1"/>
</dbReference>
<evidence type="ECO:0000256" key="2">
    <source>
        <dbReference type="ARBA" id="ARBA00023125"/>
    </source>
</evidence>
<sequence length="342" mass="38390">MQVFQNKKHGNKMNLKLEILENLLNTCGDGAKGNSLRQAIKRNKSDMADNTTKSLDVLRQVFQHEMTDEIRQIIDRHLRTTFAPAFENLKRNGHAVLQADIDELCVAILDGAKQPFLPPPASLPPPTLCISSSSVLKDHAPDLHQTEIIKSVYESDDNENESDGSMISQNSSLVGPLPGGLYGQDSSMRRCGTPLIQGTQPVTASEAIKWNPERMTKDSRFILGSKVNKALALGHRGHIFGKYSRAYRYVADDEDKAWLFDRNISTRMSGKVFFMLLEDVIEIAQLENASVQVQKDLQRYSFIVPDKMVQKMKSRMSTPFDQLKARVVAGAQHTNNFQNFVI</sequence>
<accession>A0A915CTV4</accession>
<reference evidence="8" key="1">
    <citation type="submission" date="2022-11" db="UniProtKB">
        <authorList>
            <consortium name="WormBaseParasite"/>
        </authorList>
    </citation>
    <scope>IDENTIFICATION</scope>
</reference>
<evidence type="ECO:0000256" key="4">
    <source>
        <dbReference type="SAM" id="MobiDB-lite"/>
    </source>
</evidence>
<keyword evidence="7" id="KW-1185">Reference proteome</keyword>
<keyword evidence="2" id="KW-0238">DNA-binding</keyword>
<comment type="subcellular location">
    <subcellularLocation>
        <location evidence="1">Nucleus</location>
    </subcellularLocation>
</comment>
<dbReference type="InterPro" id="IPR041384">
    <property type="entry name" value="DNTTIP1_dimer"/>
</dbReference>
<evidence type="ECO:0000256" key="1">
    <source>
        <dbReference type="ARBA" id="ARBA00004123"/>
    </source>
</evidence>
<proteinExistence type="predicted"/>
<dbReference type="PANTHER" id="PTHR23399">
    <property type="entry name" value="DEOXYNUCLEOTIDYLTRANSFERASE TERMINAL-INTERACTING PROTEIN 1"/>
    <property type="match status" value="1"/>
</dbReference>
<feature type="region of interest" description="Disordered" evidence="4">
    <location>
        <begin position="156"/>
        <end position="179"/>
    </location>
</feature>
<dbReference type="Proteomes" id="UP000887574">
    <property type="component" value="Unplaced"/>
</dbReference>
<evidence type="ECO:0000256" key="3">
    <source>
        <dbReference type="ARBA" id="ARBA00023242"/>
    </source>
</evidence>
<evidence type="ECO:0000259" key="5">
    <source>
        <dbReference type="Pfam" id="PF18192"/>
    </source>
</evidence>
<dbReference type="Pfam" id="PF21229">
    <property type="entry name" value="TdIF1_2nd"/>
    <property type="match status" value="1"/>
</dbReference>
<dbReference type="InterPro" id="IPR049121">
    <property type="entry name" value="TdIF1_C"/>
</dbReference>
<keyword evidence="3" id="KW-0539">Nucleus</keyword>
<dbReference type="WBParaSite" id="jg12581">
    <property type="protein sequence ID" value="jg12581"/>
    <property type="gene ID" value="jg12581"/>
</dbReference>
<dbReference type="InterPro" id="IPR026064">
    <property type="entry name" value="TdIF1"/>
</dbReference>
<organism evidence="7 8">
    <name type="scientific">Ditylenchus dipsaci</name>
    <dbReference type="NCBI Taxonomy" id="166011"/>
    <lineage>
        <taxon>Eukaryota</taxon>
        <taxon>Metazoa</taxon>
        <taxon>Ecdysozoa</taxon>
        <taxon>Nematoda</taxon>
        <taxon>Chromadorea</taxon>
        <taxon>Rhabditida</taxon>
        <taxon>Tylenchina</taxon>
        <taxon>Tylenchomorpha</taxon>
        <taxon>Sphaerularioidea</taxon>
        <taxon>Anguinidae</taxon>
        <taxon>Anguininae</taxon>
        <taxon>Ditylenchus</taxon>
    </lineage>
</organism>
<feature type="domain" description="DNTTIP1 dimerisation" evidence="5">
    <location>
        <begin position="53"/>
        <end position="117"/>
    </location>
</feature>
<evidence type="ECO:0000259" key="6">
    <source>
        <dbReference type="Pfam" id="PF21229"/>
    </source>
</evidence>
<dbReference type="GO" id="GO:0003677">
    <property type="term" value="F:DNA binding"/>
    <property type="evidence" value="ECO:0007669"/>
    <property type="project" value="UniProtKB-KW"/>
</dbReference>
<evidence type="ECO:0000313" key="7">
    <source>
        <dbReference type="Proteomes" id="UP000887574"/>
    </source>
</evidence>
<evidence type="ECO:0000313" key="8">
    <source>
        <dbReference type="WBParaSite" id="jg12581"/>
    </source>
</evidence>
<dbReference type="GO" id="GO:0031491">
    <property type="term" value="F:nucleosome binding"/>
    <property type="evidence" value="ECO:0007669"/>
    <property type="project" value="TreeGrafter"/>
</dbReference>
<dbReference type="GO" id="GO:0005634">
    <property type="term" value="C:nucleus"/>
    <property type="evidence" value="ECO:0007669"/>
    <property type="project" value="UniProtKB-SubCell"/>
</dbReference>
<feature type="compositionally biased region" description="Polar residues" evidence="4">
    <location>
        <begin position="163"/>
        <end position="173"/>
    </location>
</feature>
<name>A0A915CTV4_9BILA</name>
<feature type="domain" description="TdIF1 C-terminal" evidence="6">
    <location>
        <begin position="219"/>
        <end position="312"/>
    </location>
</feature>
<protein>
    <submittedName>
        <fullName evidence="8">DNTTIP1 dimerisation domain-containing protein</fullName>
    </submittedName>
</protein>
<dbReference type="Pfam" id="PF18192">
    <property type="entry name" value="DNTTIP1_dimer"/>
    <property type="match status" value="1"/>
</dbReference>